<name>A0A7L5BUJ9_9RHOB</name>
<organism evidence="4 5">
    <name type="scientific">Pikeienuella piscinae</name>
    <dbReference type="NCBI Taxonomy" id="2748098"/>
    <lineage>
        <taxon>Bacteria</taxon>
        <taxon>Pseudomonadati</taxon>
        <taxon>Pseudomonadota</taxon>
        <taxon>Alphaproteobacteria</taxon>
        <taxon>Rhodobacterales</taxon>
        <taxon>Paracoccaceae</taxon>
        <taxon>Pikeienuella</taxon>
    </lineage>
</organism>
<dbReference type="EMBL" id="CP049056">
    <property type="protein sequence ID" value="QIE54388.1"/>
    <property type="molecule type" value="Genomic_DNA"/>
</dbReference>
<dbReference type="PANTHER" id="PTHR12526">
    <property type="entry name" value="GLYCOSYLTRANSFERASE"/>
    <property type="match status" value="1"/>
</dbReference>
<proteinExistence type="predicted"/>
<gene>
    <name evidence="4" type="ORF">G5B40_02405</name>
</gene>
<dbReference type="SUPFAM" id="SSF53756">
    <property type="entry name" value="UDP-Glycosyltransferase/glycogen phosphorylase"/>
    <property type="match status" value="1"/>
</dbReference>
<feature type="domain" description="Glycosyl transferase family 1" evidence="2">
    <location>
        <begin position="170"/>
        <end position="302"/>
    </location>
</feature>
<reference evidence="4 5" key="1">
    <citation type="submission" date="2020-02" db="EMBL/GenBank/DDBJ databases">
        <title>complete genome sequence of Rhodobacteraceae bacterium.</title>
        <authorList>
            <person name="Park J."/>
            <person name="Kim Y.-S."/>
            <person name="Kim K.-H."/>
        </authorList>
    </citation>
    <scope>NUCLEOTIDE SEQUENCE [LARGE SCALE GENOMIC DNA]</scope>
    <source>
        <strain evidence="4 5">RR4-56</strain>
    </source>
</reference>
<protein>
    <submittedName>
        <fullName evidence="4">Glycosyltransferase family 4 protein</fullName>
    </submittedName>
</protein>
<dbReference type="Pfam" id="PF00534">
    <property type="entry name" value="Glycos_transf_1"/>
    <property type="match status" value="1"/>
</dbReference>
<keyword evidence="5" id="KW-1185">Reference proteome</keyword>
<evidence type="ECO:0000259" key="2">
    <source>
        <dbReference type="Pfam" id="PF00534"/>
    </source>
</evidence>
<feature type="domain" description="Glycosyltransferase subfamily 4-like N-terminal" evidence="3">
    <location>
        <begin position="25"/>
        <end position="141"/>
    </location>
</feature>
<feature type="region of interest" description="Disordered" evidence="1">
    <location>
        <begin position="339"/>
        <end position="380"/>
    </location>
</feature>
<dbReference type="PANTHER" id="PTHR12526:SF595">
    <property type="entry name" value="BLL5217 PROTEIN"/>
    <property type="match status" value="1"/>
</dbReference>
<sequence length="380" mass="42090">MRIAMLAPIAWRTPPRHYGPWELLTHMLTEELVAMGLDVTLFATADSQTSARLDAVAPAPYSEDPGVDAKVWEYRHLSHVFSQADRFDIIHNQADFPAHAFAPLVETPVVTTIHGFSSERILPMFKPFEDRVRFVAISEADRHPDLRYAATIHHGIRLDDFPFDPAGGDDLLFFGRIHPDKGAKEAIEVAHATGHRLHIYGVIQDQAYFDAYVRPALSDDRVIWHGPVGGAERARALGGARALLHLIGFDEPFGLSVVEAMACGTPVVACRRGSMPELIIDGQTGFLVDGPDEAIRAVDRLGEIRRTAPRAHIAERFTATRMATDYVALYESVLAERNRSPRLETPRRRPKVSPMQRARAAPTGGVNGGVAMKERDPAHR</sequence>
<accession>A0A7L5BUJ9</accession>
<dbReference type="InterPro" id="IPR028098">
    <property type="entry name" value="Glyco_trans_4-like_N"/>
</dbReference>
<evidence type="ECO:0000313" key="5">
    <source>
        <dbReference type="Proteomes" id="UP000503336"/>
    </source>
</evidence>
<dbReference type="RefSeq" id="WP_165094544.1">
    <property type="nucleotide sequence ID" value="NZ_CP049056.1"/>
</dbReference>
<dbReference type="Pfam" id="PF13439">
    <property type="entry name" value="Glyco_transf_4"/>
    <property type="match status" value="1"/>
</dbReference>
<evidence type="ECO:0000313" key="4">
    <source>
        <dbReference type="EMBL" id="QIE54388.1"/>
    </source>
</evidence>
<dbReference type="AlphaFoldDB" id="A0A7L5BUJ9"/>
<dbReference type="InterPro" id="IPR001296">
    <property type="entry name" value="Glyco_trans_1"/>
</dbReference>
<keyword evidence="4" id="KW-0808">Transferase</keyword>
<dbReference type="GO" id="GO:0016757">
    <property type="term" value="F:glycosyltransferase activity"/>
    <property type="evidence" value="ECO:0007669"/>
    <property type="project" value="InterPro"/>
</dbReference>
<dbReference type="Proteomes" id="UP000503336">
    <property type="component" value="Chromosome"/>
</dbReference>
<evidence type="ECO:0000256" key="1">
    <source>
        <dbReference type="SAM" id="MobiDB-lite"/>
    </source>
</evidence>
<dbReference type="KEGG" id="hdh:G5B40_02405"/>
<evidence type="ECO:0000259" key="3">
    <source>
        <dbReference type="Pfam" id="PF13439"/>
    </source>
</evidence>
<dbReference type="CDD" id="cd03802">
    <property type="entry name" value="GT4_AviGT4-like"/>
    <property type="match status" value="1"/>
</dbReference>
<dbReference type="Gene3D" id="3.40.50.2000">
    <property type="entry name" value="Glycogen Phosphorylase B"/>
    <property type="match status" value="2"/>
</dbReference>